<dbReference type="PANTHER" id="PTHR31668">
    <property type="entry name" value="GLUCOSE TRANSPORT TRANSCRIPTION REGULATOR RGT1-RELATED-RELATED"/>
    <property type="match status" value="1"/>
</dbReference>
<dbReference type="PANTHER" id="PTHR31668:SF4">
    <property type="entry name" value="TRANSCRIPTIONAL ACTIVATOR PROTEIN DAL81"/>
    <property type="match status" value="1"/>
</dbReference>
<protein>
    <recommendedName>
        <fullName evidence="6">Fungal-specific transcription factor domain-containing protein</fullName>
    </recommendedName>
</protein>
<keyword evidence="5" id="KW-1185">Reference proteome</keyword>
<keyword evidence="1" id="KW-0539">Nucleus</keyword>
<dbReference type="EMBL" id="ML732150">
    <property type="protein sequence ID" value="KAB8079398.1"/>
    <property type="molecule type" value="Genomic_DNA"/>
</dbReference>
<evidence type="ECO:0000256" key="1">
    <source>
        <dbReference type="ARBA" id="ARBA00023242"/>
    </source>
</evidence>
<feature type="region of interest" description="Disordered" evidence="2">
    <location>
        <begin position="260"/>
        <end position="279"/>
    </location>
</feature>
<dbReference type="OrthoDB" id="4676at2759"/>
<dbReference type="AlphaFoldDB" id="A0A5N5XF85"/>
<keyword evidence="3" id="KW-1133">Transmembrane helix</keyword>
<evidence type="ECO:0000256" key="2">
    <source>
        <dbReference type="SAM" id="MobiDB-lite"/>
    </source>
</evidence>
<proteinExistence type="predicted"/>
<accession>A0A5N5XF85</accession>
<dbReference type="GO" id="GO:0001080">
    <property type="term" value="P:nitrogen catabolite activation of transcription from RNA polymerase II promoter"/>
    <property type="evidence" value="ECO:0007669"/>
    <property type="project" value="TreeGrafter"/>
</dbReference>
<keyword evidence="3" id="KW-0472">Membrane</keyword>
<evidence type="ECO:0000313" key="4">
    <source>
        <dbReference type="EMBL" id="KAB8079398.1"/>
    </source>
</evidence>
<reference evidence="4 5" key="1">
    <citation type="submission" date="2019-04" db="EMBL/GenBank/DDBJ databases">
        <title>Friends and foes A comparative genomics study of 23 Aspergillus species from section Flavi.</title>
        <authorList>
            <consortium name="DOE Joint Genome Institute"/>
            <person name="Kjaerbolling I."/>
            <person name="Vesth T."/>
            <person name="Frisvad J.C."/>
            <person name="Nybo J.L."/>
            <person name="Theobald S."/>
            <person name="Kildgaard S."/>
            <person name="Isbrandt T."/>
            <person name="Kuo A."/>
            <person name="Sato A."/>
            <person name="Lyhne E.K."/>
            <person name="Kogle M.E."/>
            <person name="Wiebenga A."/>
            <person name="Kun R.S."/>
            <person name="Lubbers R.J."/>
            <person name="Makela M.R."/>
            <person name="Barry K."/>
            <person name="Chovatia M."/>
            <person name="Clum A."/>
            <person name="Daum C."/>
            <person name="Haridas S."/>
            <person name="He G."/>
            <person name="LaButti K."/>
            <person name="Lipzen A."/>
            <person name="Mondo S."/>
            <person name="Riley R."/>
            <person name="Salamov A."/>
            <person name="Simmons B.A."/>
            <person name="Magnuson J.K."/>
            <person name="Henrissat B."/>
            <person name="Mortensen U.H."/>
            <person name="Larsen T.O."/>
            <person name="Devries R.P."/>
            <person name="Grigoriev I.V."/>
            <person name="Machida M."/>
            <person name="Baker S.E."/>
            <person name="Andersen M.R."/>
        </authorList>
    </citation>
    <scope>NUCLEOTIDE SEQUENCE [LARGE SCALE GENOMIC DNA]</scope>
    <source>
        <strain evidence="4 5">CBS 151.66</strain>
    </source>
</reference>
<evidence type="ECO:0000256" key="3">
    <source>
        <dbReference type="SAM" id="Phobius"/>
    </source>
</evidence>
<dbReference type="Proteomes" id="UP000326565">
    <property type="component" value="Unassembled WGS sequence"/>
</dbReference>
<keyword evidence="3" id="KW-0812">Transmembrane</keyword>
<dbReference type="InterPro" id="IPR050797">
    <property type="entry name" value="Carb_Metab_Trans_Reg"/>
</dbReference>
<dbReference type="GO" id="GO:0005634">
    <property type="term" value="C:nucleus"/>
    <property type="evidence" value="ECO:0007669"/>
    <property type="project" value="TreeGrafter"/>
</dbReference>
<organism evidence="4 5">
    <name type="scientific">Aspergillus leporis</name>
    <dbReference type="NCBI Taxonomy" id="41062"/>
    <lineage>
        <taxon>Eukaryota</taxon>
        <taxon>Fungi</taxon>
        <taxon>Dikarya</taxon>
        <taxon>Ascomycota</taxon>
        <taxon>Pezizomycotina</taxon>
        <taxon>Eurotiomycetes</taxon>
        <taxon>Eurotiomycetidae</taxon>
        <taxon>Eurotiales</taxon>
        <taxon>Aspergillaceae</taxon>
        <taxon>Aspergillus</taxon>
        <taxon>Aspergillus subgen. Circumdati</taxon>
    </lineage>
</organism>
<sequence length="421" mass="47955">MPPAQAIQTLDLDRLCIPGYWGIGFVKFVFPNLPVISRSQFGLTSTHIIPEQHVLNIMPLHLLAAIYASAQPFVKFDEYVSVINAYSTPPTEQLWRMRLELLFQEIHTPHLAALQAGALYLHKVPEKSQSAVADSAFVWSIVGLLWRSLLMSRPPCIREDEWDVTGLDDNEFRIDEALVVILSPASNHNAQDVLYTRQFQYSARLSRIADELQKCPLVLVNRPFASLDGTGPQLTRLHFAYTLSEVFIFRALLRPMVRSATPPPWSTKQKPRPTSQQHSMTISFISQESDEIEPTPAIDISNENGAESAVLKAAENCAVKMIRLVMRMAYSDLTGYWYSWSRIGFAIVSSYMLLLLVQAPSKDHATRAKRLVHMWRQVLRRQSDVMNLTLVRLDGVHWTGLCQNYYLPKRVKEALDETMYQ</sequence>
<feature type="transmembrane region" description="Helical" evidence="3">
    <location>
        <begin position="336"/>
        <end position="357"/>
    </location>
</feature>
<feature type="compositionally biased region" description="Polar residues" evidence="2">
    <location>
        <begin position="266"/>
        <end position="279"/>
    </location>
</feature>
<name>A0A5N5XF85_9EURO</name>
<evidence type="ECO:0000313" key="5">
    <source>
        <dbReference type="Proteomes" id="UP000326565"/>
    </source>
</evidence>
<gene>
    <name evidence="4" type="ORF">BDV29DRAFT_187098</name>
</gene>
<dbReference type="CDD" id="cd12148">
    <property type="entry name" value="fungal_TF_MHR"/>
    <property type="match status" value="1"/>
</dbReference>
<evidence type="ECO:0008006" key="6">
    <source>
        <dbReference type="Google" id="ProtNLM"/>
    </source>
</evidence>